<reference evidence="3" key="1">
    <citation type="journal article" date="2023" name="Mol. Phylogenet. Evol.">
        <title>Genome-scale phylogeny and comparative genomics of the fungal order Sordariales.</title>
        <authorList>
            <person name="Hensen N."/>
            <person name="Bonometti L."/>
            <person name="Westerberg I."/>
            <person name="Brannstrom I.O."/>
            <person name="Guillou S."/>
            <person name="Cros-Aarteil S."/>
            <person name="Calhoun S."/>
            <person name="Haridas S."/>
            <person name="Kuo A."/>
            <person name="Mondo S."/>
            <person name="Pangilinan J."/>
            <person name="Riley R."/>
            <person name="LaButti K."/>
            <person name="Andreopoulos B."/>
            <person name="Lipzen A."/>
            <person name="Chen C."/>
            <person name="Yan M."/>
            <person name="Daum C."/>
            <person name="Ng V."/>
            <person name="Clum A."/>
            <person name="Steindorff A."/>
            <person name="Ohm R.A."/>
            <person name="Martin F."/>
            <person name="Silar P."/>
            <person name="Natvig D.O."/>
            <person name="Lalanne C."/>
            <person name="Gautier V."/>
            <person name="Ament-Velasquez S.L."/>
            <person name="Kruys A."/>
            <person name="Hutchinson M.I."/>
            <person name="Powell A.J."/>
            <person name="Barry K."/>
            <person name="Miller A.N."/>
            <person name="Grigoriev I.V."/>
            <person name="Debuchy R."/>
            <person name="Gladieux P."/>
            <person name="Hiltunen Thoren M."/>
            <person name="Johannesson H."/>
        </authorList>
    </citation>
    <scope>NUCLEOTIDE SEQUENCE [LARGE SCALE GENOMIC DNA]</scope>
    <source>
        <strain evidence="3">CBS 340.73</strain>
    </source>
</reference>
<evidence type="ECO:0000313" key="2">
    <source>
        <dbReference type="EMBL" id="KAK3943585.1"/>
    </source>
</evidence>
<dbReference type="Proteomes" id="UP001303473">
    <property type="component" value="Unassembled WGS sequence"/>
</dbReference>
<feature type="compositionally biased region" description="Polar residues" evidence="1">
    <location>
        <begin position="96"/>
        <end position="105"/>
    </location>
</feature>
<keyword evidence="3" id="KW-1185">Reference proteome</keyword>
<evidence type="ECO:0000313" key="3">
    <source>
        <dbReference type="Proteomes" id="UP001303473"/>
    </source>
</evidence>
<protein>
    <submittedName>
        <fullName evidence="2">Uncharacterized protein</fullName>
    </submittedName>
</protein>
<feature type="region of interest" description="Disordered" evidence="1">
    <location>
        <begin position="156"/>
        <end position="175"/>
    </location>
</feature>
<feature type="region of interest" description="Disordered" evidence="1">
    <location>
        <begin position="1"/>
        <end position="106"/>
    </location>
</feature>
<feature type="region of interest" description="Disordered" evidence="1">
    <location>
        <begin position="278"/>
        <end position="299"/>
    </location>
</feature>
<feature type="compositionally biased region" description="Low complexity" evidence="1">
    <location>
        <begin position="18"/>
        <end position="29"/>
    </location>
</feature>
<gene>
    <name evidence="2" type="ORF">QBC46DRAFT_351459</name>
</gene>
<proteinExistence type="predicted"/>
<feature type="compositionally biased region" description="Low complexity" evidence="1">
    <location>
        <begin position="208"/>
        <end position="221"/>
    </location>
</feature>
<evidence type="ECO:0000256" key="1">
    <source>
        <dbReference type="SAM" id="MobiDB-lite"/>
    </source>
</evidence>
<comment type="caution">
    <text evidence="2">The sequence shown here is derived from an EMBL/GenBank/DDBJ whole genome shotgun (WGS) entry which is preliminary data.</text>
</comment>
<feature type="compositionally biased region" description="Polar residues" evidence="1">
    <location>
        <begin position="289"/>
        <end position="299"/>
    </location>
</feature>
<dbReference type="AlphaFoldDB" id="A0AAN6ND58"/>
<feature type="region of interest" description="Disordered" evidence="1">
    <location>
        <begin position="208"/>
        <end position="245"/>
    </location>
</feature>
<dbReference type="EMBL" id="MU853765">
    <property type="protein sequence ID" value="KAK3943585.1"/>
    <property type="molecule type" value="Genomic_DNA"/>
</dbReference>
<name>A0AAN6ND58_9PEZI</name>
<sequence length="299" mass="32076">MSSSPRAVDYPRKARGLSSATTETTATSTLPSQTVGDDTGHTSLKLRRALPNTTPASPRRSANHPPHLPLHRCASQPVTSVPSSSPVSASSLGLRMSTSHGQQDGLSHELPTAIGFRDHLDVLDNPYGYPQPPAFRHNWERPNRRAACRSLDPARVVRPVSSGGPPIGSTPNIRNVPARSTARYAAHRQCNFHGSTFPYEPVMSPYEAEAASRPSSSRGASYGYGGRTAPDDRPPAAFPSSTETSPIMSATEAEIACADTRPLTVYLDRLMVSKRREGTFRHGEDAAIASTSRNRTPGS</sequence>
<accession>A0AAN6ND58</accession>
<feature type="compositionally biased region" description="Low complexity" evidence="1">
    <location>
        <begin position="75"/>
        <end position="91"/>
    </location>
</feature>
<organism evidence="2 3">
    <name type="scientific">Diplogelasinospora grovesii</name>
    <dbReference type="NCBI Taxonomy" id="303347"/>
    <lineage>
        <taxon>Eukaryota</taxon>
        <taxon>Fungi</taxon>
        <taxon>Dikarya</taxon>
        <taxon>Ascomycota</taxon>
        <taxon>Pezizomycotina</taxon>
        <taxon>Sordariomycetes</taxon>
        <taxon>Sordariomycetidae</taxon>
        <taxon>Sordariales</taxon>
        <taxon>Diplogelasinosporaceae</taxon>
        <taxon>Diplogelasinospora</taxon>
    </lineage>
</organism>